<sequence length="412" mass="47496">MEYRYSERIDPKTYETHGLCDGIELRIHKDPHGEIKGALRCQHDWAKLVAPVNQPFWGTLGDPYSFIRVSIPETLPERLEILSYANEFAFIYDDAITEDIDQKLESTNRREILDEFGSSSFTLERQKDTANRHQQDAALRREGVKQIQGQIFKEMLAIDKERAMTTMKNWQKFIQVQSSRKRSEPFSGLDEYLPYRISDAGELFWFGMITFGMGLTIPDHEMSLCKELDRPAWEALALTNDLYSWEKERDDAAKAGESLVVNAIWVLMEEYSLTEPEAKDLCRQRIKESVSRAVKIAADTKKRMDLSLDLRQYTDAITYSVSGNLVWSIYCPRYNPEEVERNNIFLSHYIRNESLDQQDPLNQQPQNNDANPKSYNHIGSKYPSSASSSPSSFHVRQKSDLVNVAVGGEPLR</sequence>
<dbReference type="SUPFAM" id="SSF48576">
    <property type="entry name" value="Terpenoid synthases"/>
    <property type="match status" value="1"/>
</dbReference>
<organism evidence="2">
    <name type="scientific">Talaromyces marneffei PM1</name>
    <dbReference type="NCBI Taxonomy" id="1077442"/>
    <lineage>
        <taxon>Eukaryota</taxon>
        <taxon>Fungi</taxon>
        <taxon>Dikarya</taxon>
        <taxon>Ascomycota</taxon>
        <taxon>Pezizomycotina</taxon>
        <taxon>Eurotiomycetes</taxon>
        <taxon>Eurotiomycetidae</taxon>
        <taxon>Eurotiales</taxon>
        <taxon>Trichocomaceae</taxon>
        <taxon>Talaromyces</taxon>
        <taxon>Talaromyces sect. Talaromyces</taxon>
    </lineage>
</organism>
<evidence type="ECO:0000256" key="1">
    <source>
        <dbReference type="SAM" id="MobiDB-lite"/>
    </source>
</evidence>
<proteinExistence type="predicted"/>
<dbReference type="eggNOG" id="ENOG502RXSR">
    <property type="taxonomic scope" value="Eukaryota"/>
</dbReference>
<accession>A0A093VGU6</accession>
<feature type="compositionally biased region" description="Low complexity" evidence="1">
    <location>
        <begin position="358"/>
        <end position="369"/>
    </location>
</feature>
<name>A0A093VGU6_TALMA</name>
<feature type="region of interest" description="Disordered" evidence="1">
    <location>
        <begin position="358"/>
        <end position="395"/>
    </location>
</feature>
<dbReference type="AlphaFoldDB" id="A0A093VGU6"/>
<protein>
    <submittedName>
        <fullName evidence="2">Fusicoccadiene synthase</fullName>
    </submittedName>
</protein>
<evidence type="ECO:0000313" key="2">
    <source>
        <dbReference type="EMBL" id="KFX51390.1"/>
    </source>
</evidence>
<dbReference type="HOGENOM" id="CLU_042677_0_1_1"/>
<gene>
    <name evidence="2" type="ORF">GQ26_0051990</name>
</gene>
<dbReference type="Gene3D" id="1.10.600.10">
    <property type="entry name" value="Farnesyl Diphosphate Synthase"/>
    <property type="match status" value="1"/>
</dbReference>
<feature type="compositionally biased region" description="Low complexity" evidence="1">
    <location>
        <begin position="383"/>
        <end position="392"/>
    </location>
</feature>
<reference evidence="2" key="1">
    <citation type="journal article" date="2014" name="PLoS Genet.">
        <title>Signature Gene Expression Reveals Novel Clues to the Molecular Mechanisms of Dimorphic Transition in Penicillium marneffei.</title>
        <authorList>
            <person name="Yang E."/>
            <person name="Wang G."/>
            <person name="Cai J."/>
            <person name="Woo P.C."/>
            <person name="Lau S.K."/>
            <person name="Yuen K.-Y."/>
            <person name="Chow W.-N."/>
            <person name="Lin X."/>
        </authorList>
    </citation>
    <scope>NUCLEOTIDE SEQUENCE [LARGE SCALE GENOMIC DNA]</scope>
    <source>
        <strain evidence="2">PM1</strain>
    </source>
</reference>
<dbReference type="InterPro" id="IPR008949">
    <property type="entry name" value="Isoprenoid_synthase_dom_sf"/>
</dbReference>
<dbReference type="Pfam" id="PF19086">
    <property type="entry name" value="Terpene_syn_C_2"/>
    <property type="match status" value="1"/>
</dbReference>
<comment type="caution">
    <text evidence="2">The sequence shown here is derived from an EMBL/GenBank/DDBJ whole genome shotgun (WGS) entry which is preliminary data.</text>
</comment>
<dbReference type="EMBL" id="JPOX01000005">
    <property type="protein sequence ID" value="KFX51390.1"/>
    <property type="molecule type" value="Genomic_DNA"/>
</dbReference>